<gene>
    <name evidence="1" type="ORF">DDZ15_14995</name>
</gene>
<dbReference type="EMBL" id="QGGB01000010">
    <property type="protein sequence ID" value="PWN05371.1"/>
    <property type="molecule type" value="Genomic_DNA"/>
</dbReference>
<keyword evidence="2" id="KW-1185">Reference proteome</keyword>
<dbReference type="RefSeq" id="WP_109647927.1">
    <property type="nucleotide sequence ID" value="NZ_QGGB01000010.1"/>
</dbReference>
<evidence type="ECO:0000313" key="1">
    <source>
        <dbReference type="EMBL" id="PWN05371.1"/>
    </source>
</evidence>
<evidence type="ECO:0000313" key="2">
    <source>
        <dbReference type="Proteomes" id="UP000245533"/>
    </source>
</evidence>
<dbReference type="AlphaFoldDB" id="A0A316TNY7"/>
<reference evidence="1 2" key="1">
    <citation type="submission" date="2018-05" db="EMBL/GenBank/DDBJ databases">
        <title>Rhodohalobacter halophilus gen. nov., sp. nov., a moderately halophilic member of the family Balneolaceae.</title>
        <authorList>
            <person name="Liu Z.-W."/>
        </authorList>
    </citation>
    <scope>NUCLEOTIDE SEQUENCE [LARGE SCALE GENOMIC DNA]</scope>
    <source>
        <strain evidence="1 2">8A47</strain>
    </source>
</reference>
<evidence type="ECO:0008006" key="3">
    <source>
        <dbReference type="Google" id="ProtNLM"/>
    </source>
</evidence>
<protein>
    <recommendedName>
        <fullName evidence="3">Addiction module component</fullName>
    </recommendedName>
</protein>
<comment type="caution">
    <text evidence="1">The sequence shown here is derived from an EMBL/GenBank/DDBJ whole genome shotgun (WGS) entry which is preliminary data.</text>
</comment>
<dbReference type="Proteomes" id="UP000245533">
    <property type="component" value="Unassembled WGS sequence"/>
</dbReference>
<organism evidence="1 2">
    <name type="scientific">Rhodohalobacter mucosus</name>
    <dbReference type="NCBI Taxonomy" id="2079485"/>
    <lineage>
        <taxon>Bacteria</taxon>
        <taxon>Pseudomonadati</taxon>
        <taxon>Balneolota</taxon>
        <taxon>Balneolia</taxon>
        <taxon>Balneolales</taxon>
        <taxon>Balneolaceae</taxon>
        <taxon>Rhodohalobacter</taxon>
    </lineage>
</organism>
<sequence>MALETLKNRLIHRIQEIEDEQAIRKIFSYIENMQEEPVSPVEMEHSELLAIVQAEDDVVEGRLIREEDAEKQVKKWL</sequence>
<proteinExistence type="predicted"/>
<accession>A0A316TNY7</accession>
<name>A0A316TNY7_9BACT</name>